<dbReference type="Pfam" id="PF00394">
    <property type="entry name" value="Cu-oxidase"/>
    <property type="match status" value="1"/>
</dbReference>
<dbReference type="InterPro" id="IPR002355">
    <property type="entry name" value="Cu_oxidase_Cu_BS"/>
</dbReference>
<feature type="signal peptide" evidence="3">
    <location>
        <begin position="1"/>
        <end position="21"/>
    </location>
</feature>
<dbReference type="SUPFAM" id="SSF49503">
    <property type="entry name" value="Cupredoxins"/>
    <property type="match status" value="3"/>
</dbReference>
<dbReference type="Pfam" id="PF07731">
    <property type="entry name" value="Cu-oxidase_2"/>
    <property type="match status" value="1"/>
</dbReference>
<dbReference type="Gene3D" id="2.60.40.420">
    <property type="entry name" value="Cupredoxins - blue copper proteins"/>
    <property type="match status" value="3"/>
</dbReference>
<evidence type="ECO:0000256" key="1">
    <source>
        <dbReference type="ARBA" id="ARBA00022723"/>
    </source>
</evidence>
<keyword evidence="1" id="KW-0479">Metal-binding</keyword>
<feature type="domain" description="Plastocyanin-like" evidence="5">
    <location>
        <begin position="454"/>
        <end position="556"/>
    </location>
</feature>
<dbReference type="InterPro" id="IPR033138">
    <property type="entry name" value="Cu_oxidase_CS"/>
</dbReference>
<dbReference type="GO" id="GO:0016491">
    <property type="term" value="F:oxidoreductase activity"/>
    <property type="evidence" value="ECO:0007669"/>
    <property type="project" value="UniProtKB-KW"/>
</dbReference>
<evidence type="ECO:0000259" key="4">
    <source>
        <dbReference type="Pfam" id="PF00394"/>
    </source>
</evidence>
<dbReference type="InterPro" id="IPR011707">
    <property type="entry name" value="Cu-oxidase-like_N"/>
</dbReference>
<dbReference type="PANTHER" id="PTHR11709:SF518">
    <property type="entry name" value="MULTICOPPER OXIDASE"/>
    <property type="match status" value="1"/>
</dbReference>
<evidence type="ECO:0000313" key="8">
    <source>
        <dbReference type="Proteomes" id="UP001169760"/>
    </source>
</evidence>
<keyword evidence="3" id="KW-0732">Signal</keyword>
<dbReference type="PANTHER" id="PTHR11709">
    <property type="entry name" value="MULTI-COPPER OXIDASE"/>
    <property type="match status" value="1"/>
</dbReference>
<dbReference type="InterPro" id="IPR045087">
    <property type="entry name" value="Cu-oxidase_fam"/>
</dbReference>
<dbReference type="CDD" id="cd13853">
    <property type="entry name" value="CuRO_1_Tth-MCO_like"/>
    <property type="match status" value="1"/>
</dbReference>
<sequence length="569" mass="63372">MCAYLTRVPIIVVLLSLCAFAHSDTANYYDLIAKPEATEQVVKAKPGCEYKDINIKKYGLQPFQNPEVISSKNGELVTTLSVEYSNHNIGGCDTHLRTYNGKMVGPTLRLKPGDTLRVKLQNNMPPCDPKYPDRCGHGKDNVMNTPGNFNVTNLHTHGFHVSPAGNSDNVLLQIKPGVEFDYEIKVPPNHPSGTFWYHAHVHGSTALQVSSGMAGALIVEGGLDDAPRIKNLEEKVFVFQQVAYDCSGVIESYESECADGIGAFGPGEWEKMKRQILINGDIAPTITMRPGEIQRWRFIHAGVRETIMARVEDTRGYAQEKLHEIAVDGLATGRLDSWAKVELQPGYRSDVLFRAPKKAGEYWLMDTETAASLSLHGIIEPAKKLARIVVTGNPATMDLPKPEELAQLKAMKDFTAKEIAKLPETKEPMMFYLGDRNDIPTTPCGEFKKGKGSDIIFSVNGKPFGEAPPRELTLNTAEKWTLCTRGLASGHPFHIHVNPFQLARLGPDGKLQNVWRDTLLVRDSRNEEIYTRYEDYIGEFVLHCHILDHEDQGMMELVKINLEGSSNHH</sequence>
<evidence type="ECO:0000313" key="7">
    <source>
        <dbReference type="EMBL" id="MDO6423387.1"/>
    </source>
</evidence>
<feature type="domain" description="Plastocyanin-like" evidence="6">
    <location>
        <begin position="82"/>
        <end position="125"/>
    </location>
</feature>
<dbReference type="RefSeq" id="WP_303493074.1">
    <property type="nucleotide sequence ID" value="NZ_JAUOPB010000009.1"/>
</dbReference>
<reference evidence="7" key="1">
    <citation type="submission" date="2023-07" db="EMBL/GenBank/DDBJ databases">
        <title>Genome content predicts the carbon catabolic preferences of heterotrophic bacteria.</title>
        <authorList>
            <person name="Gralka M."/>
        </authorList>
    </citation>
    <scope>NUCLEOTIDE SEQUENCE</scope>
    <source>
        <strain evidence="7">I3M17_2</strain>
    </source>
</reference>
<dbReference type="InterPro" id="IPR001117">
    <property type="entry name" value="Cu-oxidase_2nd"/>
</dbReference>
<accession>A0AAW7XAB7</accession>
<dbReference type="AlphaFoldDB" id="A0AAW7XAB7"/>
<feature type="chain" id="PRO_5044015316" evidence="3">
    <location>
        <begin position="22"/>
        <end position="569"/>
    </location>
</feature>
<name>A0AAW7XAB7_9GAMM</name>
<dbReference type="PROSITE" id="PS00080">
    <property type="entry name" value="MULTICOPPER_OXIDASE2"/>
    <property type="match status" value="1"/>
</dbReference>
<dbReference type="InterPro" id="IPR008972">
    <property type="entry name" value="Cupredoxin"/>
</dbReference>
<dbReference type="EMBL" id="JAUOPB010000009">
    <property type="protein sequence ID" value="MDO6423387.1"/>
    <property type="molecule type" value="Genomic_DNA"/>
</dbReference>
<feature type="domain" description="Plastocyanin-like" evidence="6">
    <location>
        <begin position="151"/>
        <end position="220"/>
    </location>
</feature>
<gene>
    <name evidence="7" type="ORF">Q4521_12980</name>
</gene>
<dbReference type="PROSITE" id="PS00079">
    <property type="entry name" value="MULTICOPPER_OXIDASE1"/>
    <property type="match status" value="1"/>
</dbReference>
<keyword evidence="2" id="KW-0560">Oxidoreductase</keyword>
<evidence type="ECO:0000256" key="2">
    <source>
        <dbReference type="ARBA" id="ARBA00023002"/>
    </source>
</evidence>
<protein>
    <submittedName>
        <fullName evidence="7">Multicopper oxidase family protein</fullName>
    </submittedName>
</protein>
<proteinExistence type="predicted"/>
<evidence type="ECO:0000256" key="3">
    <source>
        <dbReference type="SAM" id="SignalP"/>
    </source>
</evidence>
<comment type="caution">
    <text evidence="7">The sequence shown here is derived from an EMBL/GenBank/DDBJ whole genome shotgun (WGS) entry which is preliminary data.</text>
</comment>
<dbReference type="Pfam" id="PF07732">
    <property type="entry name" value="Cu-oxidase_3"/>
    <property type="match status" value="2"/>
</dbReference>
<evidence type="ECO:0000259" key="5">
    <source>
        <dbReference type="Pfam" id="PF07731"/>
    </source>
</evidence>
<organism evidence="7 8">
    <name type="scientific">Saccharophagus degradans</name>
    <dbReference type="NCBI Taxonomy" id="86304"/>
    <lineage>
        <taxon>Bacteria</taxon>
        <taxon>Pseudomonadati</taxon>
        <taxon>Pseudomonadota</taxon>
        <taxon>Gammaproteobacteria</taxon>
        <taxon>Cellvibrionales</taxon>
        <taxon>Cellvibrionaceae</taxon>
        <taxon>Saccharophagus</taxon>
    </lineage>
</organism>
<dbReference type="GO" id="GO:0005507">
    <property type="term" value="F:copper ion binding"/>
    <property type="evidence" value="ECO:0007669"/>
    <property type="project" value="InterPro"/>
</dbReference>
<evidence type="ECO:0000259" key="6">
    <source>
        <dbReference type="Pfam" id="PF07732"/>
    </source>
</evidence>
<dbReference type="CDD" id="cd13900">
    <property type="entry name" value="CuRO_3_Tth-MCO_like"/>
    <property type="match status" value="1"/>
</dbReference>
<dbReference type="Proteomes" id="UP001169760">
    <property type="component" value="Unassembled WGS sequence"/>
</dbReference>
<feature type="domain" description="Plastocyanin-like" evidence="4">
    <location>
        <begin position="268"/>
        <end position="367"/>
    </location>
</feature>
<dbReference type="InterPro" id="IPR011706">
    <property type="entry name" value="Cu-oxidase_C"/>
</dbReference>